<evidence type="ECO:0000256" key="3">
    <source>
        <dbReference type="HAMAP-Rule" id="MF_00528"/>
    </source>
</evidence>
<name>A0A0P7ZNZ6_9CYAN</name>
<comment type="caution">
    <text evidence="4">The sequence shown here is derived from an EMBL/GenBank/DDBJ whole genome shotgun (WGS) entry which is preliminary data.</text>
</comment>
<dbReference type="STRING" id="1666911.HLUCCA11_04765"/>
<dbReference type="PATRIC" id="fig|1666911.3.peg.2963"/>
<comment type="function">
    <text evidence="3">Nucleoside triphosphate pyrophosphatase. May have a dual role in cell division arrest and in preventing the incorporation of modified nucleotides into cellular nucleic acids.</text>
</comment>
<dbReference type="PANTHER" id="PTHR43213">
    <property type="entry name" value="BIFUNCTIONAL DTTP/UTP PYROPHOSPHATASE/METHYLTRANSFERASE PROTEIN-RELATED"/>
    <property type="match status" value="1"/>
</dbReference>
<reference evidence="4 5" key="1">
    <citation type="submission" date="2015-09" db="EMBL/GenBank/DDBJ databases">
        <title>Identification and resolution of microdiversity through metagenomic sequencing of parallel consortia.</title>
        <authorList>
            <person name="Nelson W.C."/>
            <person name="Romine M.F."/>
            <person name="Lindemann S.R."/>
        </authorList>
    </citation>
    <scope>NUCLEOTIDE SEQUENCE [LARGE SCALE GENOMIC DNA]</scope>
    <source>
        <strain evidence="4">Ana</strain>
    </source>
</reference>
<dbReference type="NCBIfam" id="TIGR00172">
    <property type="entry name" value="maf"/>
    <property type="match status" value="1"/>
</dbReference>
<comment type="catalytic activity">
    <reaction evidence="3">
        <text>a 2'-deoxyribonucleoside 5'-triphosphate + H2O = a 2'-deoxyribonucleoside 5'-phosphate + diphosphate + H(+)</text>
        <dbReference type="Rhea" id="RHEA:44644"/>
        <dbReference type="ChEBI" id="CHEBI:15377"/>
        <dbReference type="ChEBI" id="CHEBI:15378"/>
        <dbReference type="ChEBI" id="CHEBI:33019"/>
        <dbReference type="ChEBI" id="CHEBI:61560"/>
        <dbReference type="ChEBI" id="CHEBI:65317"/>
        <dbReference type="EC" id="3.6.1.9"/>
    </reaction>
</comment>
<dbReference type="GO" id="GO:0047429">
    <property type="term" value="F:nucleoside triphosphate diphosphatase activity"/>
    <property type="evidence" value="ECO:0007669"/>
    <property type="project" value="UniProtKB-EC"/>
</dbReference>
<sequence length="197" mass="21224">MADTQFVLASASAARRSLLVDAGIQPFVCPSNFDEDSVVIRDPAQLVQALAQGKAETVAPQFPNALVLGCDSVLAIDGVIYGKPESTAEAIARWRQMRGGSGELYTGYALIAPGREALVRCRMTRVFFANLSDREIEAYIATGEPMHCAGAFATDGKGSMFVEKIEGCHTNVVGLSIPLLREMMAEVGYNAIDFWSR</sequence>
<feature type="active site" description="Proton acceptor" evidence="3">
    <location>
        <position position="71"/>
    </location>
</feature>
<dbReference type="GO" id="GO:0009117">
    <property type="term" value="P:nucleotide metabolic process"/>
    <property type="evidence" value="ECO:0007669"/>
    <property type="project" value="UniProtKB-KW"/>
</dbReference>
<protein>
    <recommendedName>
        <fullName evidence="3">Nucleoside triphosphate pyrophosphatase</fullName>
        <ecNumber evidence="3">3.6.1.9</ecNumber>
    </recommendedName>
    <alternativeName>
        <fullName evidence="3">Nucleotide pyrophosphatase</fullName>
        <shortName evidence="3">Nucleotide PPase</shortName>
    </alternativeName>
</protein>
<dbReference type="HAMAP" id="MF_00528">
    <property type="entry name" value="Maf"/>
    <property type="match status" value="1"/>
</dbReference>
<dbReference type="SUPFAM" id="SSF52972">
    <property type="entry name" value="ITPase-like"/>
    <property type="match status" value="1"/>
</dbReference>
<organism evidence="4 5">
    <name type="scientific">Phormidesmis priestleyi Ana</name>
    <dbReference type="NCBI Taxonomy" id="1666911"/>
    <lineage>
        <taxon>Bacteria</taxon>
        <taxon>Bacillati</taxon>
        <taxon>Cyanobacteriota</taxon>
        <taxon>Cyanophyceae</taxon>
        <taxon>Leptolyngbyales</taxon>
        <taxon>Leptolyngbyaceae</taxon>
        <taxon>Phormidesmis</taxon>
    </lineage>
</organism>
<dbReference type="Gene3D" id="3.90.950.10">
    <property type="match status" value="1"/>
</dbReference>
<dbReference type="EC" id="3.6.1.9" evidence="3"/>
<evidence type="ECO:0000313" key="5">
    <source>
        <dbReference type="Proteomes" id="UP000050465"/>
    </source>
</evidence>
<keyword evidence="2 3" id="KW-0378">Hydrolase</keyword>
<comment type="catalytic activity">
    <reaction evidence="3">
        <text>a ribonucleoside 5'-triphosphate + H2O = a ribonucleoside 5'-phosphate + diphosphate + H(+)</text>
        <dbReference type="Rhea" id="RHEA:23996"/>
        <dbReference type="ChEBI" id="CHEBI:15377"/>
        <dbReference type="ChEBI" id="CHEBI:15378"/>
        <dbReference type="ChEBI" id="CHEBI:33019"/>
        <dbReference type="ChEBI" id="CHEBI:58043"/>
        <dbReference type="ChEBI" id="CHEBI:61557"/>
        <dbReference type="EC" id="3.6.1.9"/>
    </reaction>
</comment>
<dbReference type="InterPro" id="IPR029001">
    <property type="entry name" value="ITPase-like_fam"/>
</dbReference>
<dbReference type="PANTHER" id="PTHR43213:SF5">
    <property type="entry name" value="BIFUNCTIONAL DTTP_UTP PYROPHOSPHATASE_METHYLTRANSFERASE PROTEIN-RELATED"/>
    <property type="match status" value="1"/>
</dbReference>
<keyword evidence="3" id="KW-0963">Cytoplasm</keyword>
<comment type="similarity">
    <text evidence="3">Belongs to the Maf family.</text>
</comment>
<comment type="cofactor">
    <cofactor evidence="1 3">
        <name>a divalent metal cation</name>
        <dbReference type="ChEBI" id="CHEBI:60240"/>
    </cofactor>
</comment>
<dbReference type="AlphaFoldDB" id="A0A0P7ZNZ6"/>
<comment type="caution">
    <text evidence="3">Lacks conserved residue(s) required for the propagation of feature annotation.</text>
</comment>
<keyword evidence="3" id="KW-0546">Nucleotide metabolism</keyword>
<proteinExistence type="inferred from homology"/>
<dbReference type="CDD" id="cd00555">
    <property type="entry name" value="Maf"/>
    <property type="match status" value="1"/>
</dbReference>
<accession>A0A0P7ZNZ6</accession>
<dbReference type="Pfam" id="PF02545">
    <property type="entry name" value="Maf"/>
    <property type="match status" value="1"/>
</dbReference>
<dbReference type="EMBL" id="LJZR01000004">
    <property type="protein sequence ID" value="KPQ36805.1"/>
    <property type="molecule type" value="Genomic_DNA"/>
</dbReference>
<dbReference type="GO" id="GO:0005737">
    <property type="term" value="C:cytoplasm"/>
    <property type="evidence" value="ECO:0007669"/>
    <property type="project" value="UniProtKB-SubCell"/>
</dbReference>
<dbReference type="PIRSF" id="PIRSF006305">
    <property type="entry name" value="Maf"/>
    <property type="match status" value="1"/>
</dbReference>
<evidence type="ECO:0000313" key="4">
    <source>
        <dbReference type="EMBL" id="KPQ36805.1"/>
    </source>
</evidence>
<gene>
    <name evidence="4" type="primary">maf</name>
    <name evidence="4" type="ORF">HLUCCA11_04765</name>
</gene>
<dbReference type="Proteomes" id="UP000050465">
    <property type="component" value="Unassembled WGS sequence"/>
</dbReference>
<comment type="subcellular location">
    <subcellularLocation>
        <location evidence="3">Cytoplasm</location>
    </subcellularLocation>
</comment>
<evidence type="ECO:0000256" key="2">
    <source>
        <dbReference type="ARBA" id="ARBA00022801"/>
    </source>
</evidence>
<evidence type="ECO:0000256" key="1">
    <source>
        <dbReference type="ARBA" id="ARBA00001968"/>
    </source>
</evidence>
<dbReference type="InterPro" id="IPR003697">
    <property type="entry name" value="Maf-like"/>
</dbReference>